<evidence type="ECO:0000256" key="1">
    <source>
        <dbReference type="ARBA" id="ARBA00000822"/>
    </source>
</evidence>
<comment type="similarity">
    <text evidence="13">Belongs to the glycosyl hydrolase 18 family.</text>
</comment>
<dbReference type="PANTHER" id="PTHR45708:SF49">
    <property type="entry name" value="ENDOCHITINASE"/>
    <property type="match status" value="1"/>
</dbReference>
<keyword evidence="6 15" id="KW-0732">Signal</keyword>
<dbReference type="InterPro" id="IPR017853">
    <property type="entry name" value="GH"/>
</dbReference>
<dbReference type="EC" id="3.2.1.14" evidence="3"/>
<keyword evidence="9" id="KW-0119">Carbohydrate metabolism</keyword>
<dbReference type="InterPro" id="IPR000254">
    <property type="entry name" value="CBD"/>
</dbReference>
<proteinExistence type="inferred from homology"/>
<dbReference type="InterPro" id="IPR050542">
    <property type="entry name" value="Glycosyl_Hydrlase18_Chitinase"/>
</dbReference>
<keyword evidence="5" id="KW-0147">Chitin-binding</keyword>
<keyword evidence="11" id="KW-0624">Polysaccharide degradation</keyword>
<feature type="chain" id="PRO_5045659965" description="chitinase" evidence="15">
    <location>
        <begin position="22"/>
        <end position="345"/>
    </location>
</feature>
<dbReference type="PROSITE" id="PS51164">
    <property type="entry name" value="CBM1_2"/>
    <property type="match status" value="1"/>
</dbReference>
<evidence type="ECO:0000256" key="6">
    <source>
        <dbReference type="ARBA" id="ARBA00022729"/>
    </source>
</evidence>
<evidence type="ECO:0000256" key="3">
    <source>
        <dbReference type="ARBA" id="ARBA00012729"/>
    </source>
</evidence>
<keyword evidence="8" id="KW-0146">Chitin degradation</keyword>
<evidence type="ECO:0000256" key="12">
    <source>
        <dbReference type="RuleBase" id="RU000489"/>
    </source>
</evidence>
<feature type="region of interest" description="Disordered" evidence="14">
    <location>
        <begin position="280"/>
        <end position="333"/>
    </location>
</feature>
<dbReference type="SUPFAM" id="SSF51445">
    <property type="entry name" value="(Trans)glycosidases"/>
    <property type="match status" value="1"/>
</dbReference>
<keyword evidence="10 12" id="KW-0326">Glycosidase</keyword>
<evidence type="ECO:0000313" key="18">
    <source>
        <dbReference type="EMBL" id="RYO83162.1"/>
    </source>
</evidence>
<gene>
    <name evidence="18" type="ORF">DL762_006253</name>
</gene>
<accession>A0ABY0H3K7</accession>
<evidence type="ECO:0000256" key="10">
    <source>
        <dbReference type="ARBA" id="ARBA00023295"/>
    </source>
</evidence>
<evidence type="ECO:0000256" key="11">
    <source>
        <dbReference type="ARBA" id="ARBA00023326"/>
    </source>
</evidence>
<feature type="compositionally biased region" description="Pro residues" evidence="14">
    <location>
        <begin position="289"/>
        <end position="306"/>
    </location>
</feature>
<keyword evidence="19" id="KW-1185">Reference proteome</keyword>
<evidence type="ECO:0000256" key="5">
    <source>
        <dbReference type="ARBA" id="ARBA00022669"/>
    </source>
</evidence>
<dbReference type="InterPro" id="IPR035971">
    <property type="entry name" value="CBD_sf"/>
</dbReference>
<name>A0ABY0H3K7_9PEZI</name>
<dbReference type="EMBL" id="QJNS01000195">
    <property type="protein sequence ID" value="RYO83162.1"/>
    <property type="molecule type" value="Genomic_DNA"/>
</dbReference>
<comment type="caution">
    <text evidence="18">The sequence shown here is derived from an EMBL/GenBank/DDBJ whole genome shotgun (WGS) entry which is preliminary data.</text>
</comment>
<organism evidence="18 19">
    <name type="scientific">Monosporascus cannonballus</name>
    <dbReference type="NCBI Taxonomy" id="155416"/>
    <lineage>
        <taxon>Eukaryota</taxon>
        <taxon>Fungi</taxon>
        <taxon>Dikarya</taxon>
        <taxon>Ascomycota</taxon>
        <taxon>Pezizomycotina</taxon>
        <taxon>Sordariomycetes</taxon>
        <taxon>Xylariomycetidae</taxon>
        <taxon>Xylariales</taxon>
        <taxon>Xylariales incertae sedis</taxon>
        <taxon>Monosporascus</taxon>
    </lineage>
</organism>
<evidence type="ECO:0000256" key="13">
    <source>
        <dbReference type="RuleBase" id="RU004453"/>
    </source>
</evidence>
<feature type="domain" description="CBM1" evidence="16">
    <location>
        <begin position="310"/>
        <end position="345"/>
    </location>
</feature>
<feature type="domain" description="GH18" evidence="17">
    <location>
        <begin position="1"/>
        <end position="285"/>
    </location>
</feature>
<dbReference type="InterPro" id="IPR001579">
    <property type="entry name" value="Glyco_hydro_18_chit_AS"/>
</dbReference>
<dbReference type="PROSITE" id="PS51910">
    <property type="entry name" value="GH18_2"/>
    <property type="match status" value="1"/>
</dbReference>
<sequence length="345" mass="37051">MGALKFSFAAVATLFATSALAGFDPSSKSNVAVYWGQNSAGQANSQKRLAEYCNDDKIDYREDIKACQAKGKTILLSIGGMTYSQGGFANADEARRVADNVWDMFGSNTAAPGRPFGSAVIDGFDMDFEATALNLAPFANQLRTRMNSAGKPMYMTAAPQCVYPDAAMNEMLNGAVDFDFIMIQFYNNWCGVINFRPDANPNPYNFGEWDAWARQTSRNKDVKVLVGVPASAGAGGGYIPAGQLDPVLQFSKRYSSFGGAMMWDMSQLFRNSGFLDGVASSLNKSGGTDPPPTTPPGDPQPEPTSGPSPGKVPQYGQCGGEGYTGPTECEPPYTCQGTRWWKSCK</sequence>
<dbReference type="PANTHER" id="PTHR45708">
    <property type="entry name" value="ENDOCHITINASE"/>
    <property type="match status" value="1"/>
</dbReference>
<dbReference type="InterPro" id="IPR001223">
    <property type="entry name" value="Glyco_hydro18_cat"/>
</dbReference>
<protein>
    <recommendedName>
        <fullName evidence="3">chitinase</fullName>
        <ecNumber evidence="3">3.2.1.14</ecNumber>
    </recommendedName>
</protein>
<keyword evidence="4" id="KW-0964">Secreted</keyword>
<evidence type="ECO:0000256" key="8">
    <source>
        <dbReference type="ARBA" id="ARBA00023024"/>
    </source>
</evidence>
<keyword evidence="7 12" id="KW-0378">Hydrolase</keyword>
<evidence type="ECO:0000256" key="4">
    <source>
        <dbReference type="ARBA" id="ARBA00022525"/>
    </source>
</evidence>
<evidence type="ECO:0000256" key="7">
    <source>
        <dbReference type="ARBA" id="ARBA00022801"/>
    </source>
</evidence>
<dbReference type="SUPFAM" id="SSF57180">
    <property type="entry name" value="Cellulose-binding domain"/>
    <property type="match status" value="1"/>
</dbReference>
<reference evidence="18 19" key="1">
    <citation type="submission" date="2018-06" db="EMBL/GenBank/DDBJ databases">
        <title>Complete Genomes of Monosporascus.</title>
        <authorList>
            <person name="Robinson A.J."/>
            <person name="Natvig D.O."/>
        </authorList>
    </citation>
    <scope>NUCLEOTIDE SEQUENCE [LARGE SCALE GENOMIC DNA]</scope>
    <source>
        <strain evidence="18 19">CBS 609.92</strain>
    </source>
</reference>
<evidence type="ECO:0000256" key="2">
    <source>
        <dbReference type="ARBA" id="ARBA00004613"/>
    </source>
</evidence>
<comment type="subcellular location">
    <subcellularLocation>
        <location evidence="2">Secreted</location>
    </subcellularLocation>
</comment>
<dbReference type="Pfam" id="PF00704">
    <property type="entry name" value="Glyco_hydro_18"/>
    <property type="match status" value="1"/>
</dbReference>
<evidence type="ECO:0000259" key="16">
    <source>
        <dbReference type="PROSITE" id="PS51164"/>
    </source>
</evidence>
<evidence type="ECO:0000256" key="14">
    <source>
        <dbReference type="SAM" id="MobiDB-lite"/>
    </source>
</evidence>
<evidence type="ECO:0000313" key="19">
    <source>
        <dbReference type="Proteomes" id="UP000294003"/>
    </source>
</evidence>
<feature type="signal peptide" evidence="15">
    <location>
        <begin position="1"/>
        <end position="21"/>
    </location>
</feature>
<dbReference type="PROSITE" id="PS01095">
    <property type="entry name" value="GH18_1"/>
    <property type="match status" value="1"/>
</dbReference>
<dbReference type="Pfam" id="PF00734">
    <property type="entry name" value="CBM_1"/>
    <property type="match status" value="1"/>
</dbReference>
<evidence type="ECO:0000256" key="9">
    <source>
        <dbReference type="ARBA" id="ARBA00023277"/>
    </source>
</evidence>
<dbReference type="SMART" id="SM00236">
    <property type="entry name" value="fCBD"/>
    <property type="match status" value="1"/>
</dbReference>
<evidence type="ECO:0000259" key="17">
    <source>
        <dbReference type="PROSITE" id="PS51910"/>
    </source>
</evidence>
<dbReference type="Proteomes" id="UP000294003">
    <property type="component" value="Unassembled WGS sequence"/>
</dbReference>
<dbReference type="Gene3D" id="3.20.20.80">
    <property type="entry name" value="Glycosidases"/>
    <property type="match status" value="1"/>
</dbReference>
<evidence type="ECO:0000256" key="15">
    <source>
        <dbReference type="SAM" id="SignalP"/>
    </source>
</evidence>
<comment type="catalytic activity">
    <reaction evidence="1">
        <text>Random endo-hydrolysis of N-acetyl-beta-D-glucosaminide (1-&gt;4)-beta-linkages in chitin and chitodextrins.</text>
        <dbReference type="EC" id="3.2.1.14"/>
    </reaction>
</comment>